<gene>
    <name evidence="11" type="primary">cobT</name>
    <name evidence="12" type="ORF">SAMN02745751_02181</name>
</gene>
<dbReference type="Gene3D" id="3.40.50.10210">
    <property type="match status" value="1"/>
</dbReference>
<evidence type="ECO:0000256" key="2">
    <source>
        <dbReference type="ARBA" id="ARBA00005049"/>
    </source>
</evidence>
<dbReference type="InterPro" id="IPR023195">
    <property type="entry name" value="Nict_dMeBzImd_PRibTrfase_N"/>
</dbReference>
<dbReference type="InterPro" id="IPR017846">
    <property type="entry name" value="Nict_dMeBzImd_PRibTrfase_bact"/>
</dbReference>
<dbReference type="NCBIfam" id="TIGR03160">
    <property type="entry name" value="cobT_DBIPRT"/>
    <property type="match status" value="1"/>
</dbReference>
<evidence type="ECO:0000313" key="13">
    <source>
        <dbReference type="Proteomes" id="UP000184052"/>
    </source>
</evidence>
<evidence type="ECO:0000256" key="9">
    <source>
        <dbReference type="ARBA" id="ARBA00030686"/>
    </source>
</evidence>
<evidence type="ECO:0000256" key="6">
    <source>
        <dbReference type="ARBA" id="ARBA00022573"/>
    </source>
</evidence>
<dbReference type="PANTHER" id="PTHR43463:SF1">
    <property type="entry name" value="NICOTINATE-NUCLEOTIDE--DIMETHYLBENZIMIDAZOLE PHOSPHORIBOSYLTRANSFERASE"/>
    <property type="match status" value="1"/>
</dbReference>
<dbReference type="STRING" id="1121476.SAMN02745751_02181"/>
<comment type="similarity">
    <text evidence="3 11">Belongs to the CobT family.</text>
</comment>
<accession>A0A1M6I1T3</accession>
<keyword evidence="6 11" id="KW-0169">Cobalamin biosynthesis</keyword>
<dbReference type="GO" id="GO:0009236">
    <property type="term" value="P:cobalamin biosynthetic process"/>
    <property type="evidence" value="ECO:0007669"/>
    <property type="project" value="UniProtKB-UniRule"/>
</dbReference>
<keyword evidence="7 11" id="KW-0328">Glycosyltransferase</keyword>
<dbReference type="EMBL" id="FQZL01000015">
    <property type="protein sequence ID" value="SHJ28429.1"/>
    <property type="molecule type" value="Genomic_DNA"/>
</dbReference>
<dbReference type="Gene3D" id="1.10.1610.10">
    <property type="match status" value="1"/>
</dbReference>
<dbReference type="NCBIfam" id="NF000996">
    <property type="entry name" value="PRK00105.1"/>
    <property type="match status" value="1"/>
</dbReference>
<dbReference type="Pfam" id="PF02277">
    <property type="entry name" value="DBI_PRT"/>
    <property type="match status" value="1"/>
</dbReference>
<evidence type="ECO:0000256" key="4">
    <source>
        <dbReference type="ARBA" id="ARBA00011991"/>
    </source>
</evidence>
<dbReference type="FunFam" id="3.40.50.10210:FF:000001">
    <property type="entry name" value="Nicotinate-nucleotide--dimethylbenzimidazole phosphoribosyltransferase"/>
    <property type="match status" value="1"/>
</dbReference>
<name>A0A1M6I1T3_9FIRM</name>
<dbReference type="RefSeq" id="WP_073049613.1">
    <property type="nucleotide sequence ID" value="NZ_FQZL01000015.1"/>
</dbReference>
<dbReference type="InterPro" id="IPR003200">
    <property type="entry name" value="Nict_dMeBzImd_PRibTrfase"/>
</dbReference>
<organism evidence="12 13">
    <name type="scientific">Dethiosulfatibacter aminovorans DSM 17477</name>
    <dbReference type="NCBI Taxonomy" id="1121476"/>
    <lineage>
        <taxon>Bacteria</taxon>
        <taxon>Bacillati</taxon>
        <taxon>Bacillota</taxon>
        <taxon>Tissierellia</taxon>
        <taxon>Dethiosulfatibacter</taxon>
    </lineage>
</organism>
<keyword evidence="8 11" id="KW-0808">Transferase</keyword>
<dbReference type="GO" id="GO:0008939">
    <property type="term" value="F:nicotinate-nucleotide-dimethylbenzimidazole phosphoribosyltransferase activity"/>
    <property type="evidence" value="ECO:0007669"/>
    <property type="project" value="UniProtKB-UniRule"/>
</dbReference>
<evidence type="ECO:0000256" key="10">
    <source>
        <dbReference type="ARBA" id="ARBA00047340"/>
    </source>
</evidence>
<dbReference type="SUPFAM" id="SSF52733">
    <property type="entry name" value="Nicotinate mononucleotide:5,6-dimethylbenzimidazole phosphoribosyltransferase (CobT)"/>
    <property type="match status" value="1"/>
</dbReference>
<reference evidence="12 13" key="1">
    <citation type="submission" date="2016-11" db="EMBL/GenBank/DDBJ databases">
        <authorList>
            <person name="Jaros S."/>
            <person name="Januszkiewicz K."/>
            <person name="Wedrychowicz H."/>
        </authorList>
    </citation>
    <scope>NUCLEOTIDE SEQUENCE [LARGE SCALE GENOMIC DNA]</scope>
    <source>
        <strain evidence="12 13">DSM 17477</strain>
    </source>
</reference>
<evidence type="ECO:0000256" key="1">
    <source>
        <dbReference type="ARBA" id="ARBA00002197"/>
    </source>
</evidence>
<sequence length="350" mass="36715">MELLKRTVERIEGLNEDVMKECRDRVDNLIKPQGSLGKLEDLAVQMSGITGEMFPVLDNKAIIVMAADHGVCDEGVASAPQVVTVVQTYNIPKGITGVGALAAVAGADLVTVDIGVQEDLEYGDTIINKKVKYGTDNMTKGPAMTYEEAVKALETGIEVAESEIKKGRKIIGTGEMGIGNTTPSTAILSVLGEIAPEEITGIGANLDASMVENKANVIRRAIALNCPDKKDPIDVLAKVGGLDIAGMAGTMLGCAANKTPCIVDGYISTMAALIACAIEPKTKNYLVTSHFSKEKGAKTASELLGLTPMLDMNMRLGEGSGAVLVFNIIDAAINMNKAMITFQEGGIGVV</sequence>
<dbReference type="InterPro" id="IPR036087">
    <property type="entry name" value="Nict_dMeBzImd_PRibTrfase_sf"/>
</dbReference>
<comment type="function">
    <text evidence="1 11">Catalyzes the synthesis of alpha-ribazole-5'-phosphate from nicotinate mononucleotide (NAMN) and 5,6-dimethylbenzimidazole (DMB).</text>
</comment>
<dbReference type="Proteomes" id="UP000184052">
    <property type="component" value="Unassembled WGS sequence"/>
</dbReference>
<evidence type="ECO:0000256" key="11">
    <source>
        <dbReference type="HAMAP-Rule" id="MF_00230"/>
    </source>
</evidence>
<feature type="active site" description="Proton acceptor" evidence="11">
    <location>
        <position position="318"/>
    </location>
</feature>
<comment type="catalytic activity">
    <reaction evidence="10 11">
        <text>5,6-dimethylbenzimidazole + nicotinate beta-D-ribonucleotide = alpha-ribazole 5'-phosphate + nicotinate + H(+)</text>
        <dbReference type="Rhea" id="RHEA:11196"/>
        <dbReference type="ChEBI" id="CHEBI:15378"/>
        <dbReference type="ChEBI" id="CHEBI:15890"/>
        <dbReference type="ChEBI" id="CHEBI:32544"/>
        <dbReference type="ChEBI" id="CHEBI:57502"/>
        <dbReference type="ChEBI" id="CHEBI:57918"/>
        <dbReference type="EC" id="2.4.2.21"/>
    </reaction>
</comment>
<dbReference type="OrthoDB" id="9781491at2"/>
<dbReference type="EC" id="2.4.2.21" evidence="4 11"/>
<dbReference type="HAMAP" id="MF_00230">
    <property type="entry name" value="CobT"/>
    <property type="match status" value="1"/>
</dbReference>
<evidence type="ECO:0000256" key="3">
    <source>
        <dbReference type="ARBA" id="ARBA00007110"/>
    </source>
</evidence>
<comment type="pathway">
    <text evidence="2 11">Nucleoside biosynthesis; alpha-ribazole biosynthesis; alpha-ribazole from 5,6-dimethylbenzimidazole: step 1/2.</text>
</comment>
<dbReference type="CDD" id="cd02439">
    <property type="entry name" value="DMB-PRT_CobT"/>
    <property type="match status" value="1"/>
</dbReference>
<protein>
    <recommendedName>
        <fullName evidence="5 11">Nicotinate-nucleotide--dimethylbenzimidazole phosphoribosyltransferase</fullName>
        <shortName evidence="11">NN:DBI PRT</shortName>
        <ecNumber evidence="4 11">2.4.2.21</ecNumber>
    </recommendedName>
    <alternativeName>
        <fullName evidence="9 11">N(1)-alpha-phosphoribosyltransferase</fullName>
    </alternativeName>
</protein>
<keyword evidence="13" id="KW-1185">Reference proteome</keyword>
<evidence type="ECO:0000313" key="12">
    <source>
        <dbReference type="EMBL" id="SHJ28429.1"/>
    </source>
</evidence>
<proteinExistence type="inferred from homology"/>
<dbReference type="PANTHER" id="PTHR43463">
    <property type="entry name" value="NICOTINATE-NUCLEOTIDE--DIMETHYLBENZIMIDAZOLE PHOSPHORIBOSYLTRANSFERASE"/>
    <property type="match status" value="1"/>
</dbReference>
<evidence type="ECO:0000256" key="7">
    <source>
        <dbReference type="ARBA" id="ARBA00022676"/>
    </source>
</evidence>
<evidence type="ECO:0000256" key="8">
    <source>
        <dbReference type="ARBA" id="ARBA00022679"/>
    </source>
</evidence>
<dbReference type="UniPathway" id="UPA00061">
    <property type="reaction ID" value="UER00516"/>
</dbReference>
<dbReference type="AlphaFoldDB" id="A0A1M6I1T3"/>
<evidence type="ECO:0000256" key="5">
    <source>
        <dbReference type="ARBA" id="ARBA00015486"/>
    </source>
</evidence>